<sequence length="786" mass="90924">RLYGHEFKVYKKDNSSKNSLSENNIETLMFDSKGLLWIGFKSGGVDVYNPRKNEFIHISKLIRDYPQRVVSIFEDSQHNIWLGSWGDGCYQLIPSGETYRVVKHFPQYIVSAMIEKPKGMLWVGTYYGYFLYDIYKNKWVDVRNTGYSITQFLDTGKESNLLYSSWKGGMFKLQWDDSLQNITETYVEKSSGDIYCMYKTSDHKIYLGTWGDGLKVVEIPSHQSKIVSMSAINSFQAPVIESFFHDSYNKLWIGTYGTGLYCIDVRERGLTSLSPINKNGYSAAYALKHFGNNYALIGSQGDGLYLYDLENCRLIPKRIKGESGSFNKYILSLYCDNEILIVGNDDTGIYYAPLGESKDIRFSLHTFYADRHLGKVTSIFKDSNSNYWLGTKQDGLISLKYDAQKKSFTDYVHYEFTEMGEITGFAERTDGRLWISSHNGIYLFSPLTKEIERYETKSDKSEMIYSLADDKKNKCIWLGTSVGLGKIDYADDTDKIEQVLPAELLPVGAIKDVVLDAYNNLWFSIVNRIFCLLDQEKKIKEINMDIGVVQSILSSSATEINGKPYILFGGTDKLLLIDPQKILNQPDQTKIVWTGLEIDHHKINVGEKLYGNIILKEETEYTKSIRLSYRCKWISLSFTERGWDNYRNKYQYRIEGFIDSWQYLDVTKPFTFSQLPSGDYTLSIRNNEDTLQPNENFHWNLNITIIPPWWQTLPFWIILFGVIILILVYVFIAIKGYYKKRQILRLKELEKKKKEELLQEKESFFVGLSHDLLTPFSLIIAPTNDL</sequence>
<protein>
    <recommendedName>
        <fullName evidence="3">Two component regulator three Y domain-containing protein</fullName>
    </recommendedName>
</protein>
<dbReference type="PANTHER" id="PTHR43547">
    <property type="entry name" value="TWO-COMPONENT HISTIDINE KINASE"/>
    <property type="match status" value="1"/>
</dbReference>
<dbReference type="InterPro" id="IPR015943">
    <property type="entry name" value="WD40/YVTN_repeat-like_dom_sf"/>
</dbReference>
<dbReference type="Gene3D" id="2.60.40.10">
    <property type="entry name" value="Immunoglobulins"/>
    <property type="match status" value="1"/>
</dbReference>
<dbReference type="Pfam" id="PF07495">
    <property type="entry name" value="Y_Y_Y"/>
    <property type="match status" value="1"/>
</dbReference>
<dbReference type="SUPFAM" id="SSF63829">
    <property type="entry name" value="Calcium-dependent phosphotriesterase"/>
    <property type="match status" value="1"/>
</dbReference>
<feature type="non-terminal residue" evidence="4">
    <location>
        <position position="1"/>
    </location>
</feature>
<dbReference type="InterPro" id="IPR011110">
    <property type="entry name" value="Reg_prop"/>
</dbReference>
<proteinExistence type="predicted"/>
<dbReference type="EMBL" id="SNRY01003783">
    <property type="protein sequence ID" value="KAA6319754.1"/>
    <property type="molecule type" value="Genomic_DNA"/>
</dbReference>
<comment type="caution">
    <text evidence="4">The sequence shown here is derived from an EMBL/GenBank/DDBJ whole genome shotgun (WGS) entry which is preliminary data.</text>
</comment>
<dbReference type="SUPFAM" id="SSF101898">
    <property type="entry name" value="NHL repeat"/>
    <property type="match status" value="1"/>
</dbReference>
<keyword evidence="1" id="KW-0597">Phosphoprotein</keyword>
<accession>A0A5J4QG43</accession>
<dbReference type="Gene3D" id="2.130.10.10">
    <property type="entry name" value="YVTN repeat-like/Quinoprotein amine dehydrogenase"/>
    <property type="match status" value="2"/>
</dbReference>
<gene>
    <name evidence="4" type="ORF">EZS27_030385</name>
</gene>
<feature type="non-terminal residue" evidence="4">
    <location>
        <position position="786"/>
    </location>
</feature>
<evidence type="ECO:0000256" key="2">
    <source>
        <dbReference type="SAM" id="Phobius"/>
    </source>
</evidence>
<dbReference type="InterPro" id="IPR013783">
    <property type="entry name" value="Ig-like_fold"/>
</dbReference>
<organism evidence="4">
    <name type="scientific">termite gut metagenome</name>
    <dbReference type="NCBI Taxonomy" id="433724"/>
    <lineage>
        <taxon>unclassified sequences</taxon>
        <taxon>metagenomes</taxon>
        <taxon>organismal metagenomes</taxon>
    </lineage>
</organism>
<dbReference type="AlphaFoldDB" id="A0A5J4QG43"/>
<evidence type="ECO:0000259" key="3">
    <source>
        <dbReference type="Pfam" id="PF07495"/>
    </source>
</evidence>
<dbReference type="PANTHER" id="PTHR43547:SF2">
    <property type="entry name" value="HYBRID SIGNAL TRANSDUCTION HISTIDINE KINASE C"/>
    <property type="match status" value="1"/>
</dbReference>
<evidence type="ECO:0000256" key="1">
    <source>
        <dbReference type="ARBA" id="ARBA00022553"/>
    </source>
</evidence>
<keyword evidence="2" id="KW-0812">Transmembrane</keyword>
<dbReference type="GO" id="GO:0000155">
    <property type="term" value="F:phosphorelay sensor kinase activity"/>
    <property type="evidence" value="ECO:0007669"/>
    <property type="project" value="TreeGrafter"/>
</dbReference>
<feature type="domain" description="Two component regulator three Y" evidence="3">
    <location>
        <begin position="647"/>
        <end position="691"/>
    </location>
</feature>
<feature type="transmembrane region" description="Helical" evidence="2">
    <location>
        <begin position="713"/>
        <end position="738"/>
    </location>
</feature>
<dbReference type="Pfam" id="PF07494">
    <property type="entry name" value="Reg_prop"/>
    <property type="match status" value="1"/>
</dbReference>
<evidence type="ECO:0000313" key="4">
    <source>
        <dbReference type="EMBL" id="KAA6319754.1"/>
    </source>
</evidence>
<keyword evidence="2" id="KW-0472">Membrane</keyword>
<dbReference type="InterPro" id="IPR011123">
    <property type="entry name" value="Y_Y_Y"/>
</dbReference>
<name>A0A5J4QG43_9ZZZZ</name>
<reference evidence="4" key="1">
    <citation type="submission" date="2019-03" db="EMBL/GenBank/DDBJ databases">
        <title>Single cell metagenomics reveals metabolic interactions within the superorganism composed of flagellate Streblomastix strix and complex community of Bacteroidetes bacteria on its surface.</title>
        <authorList>
            <person name="Treitli S.C."/>
            <person name="Kolisko M."/>
            <person name="Husnik F."/>
            <person name="Keeling P."/>
            <person name="Hampl V."/>
        </authorList>
    </citation>
    <scope>NUCLEOTIDE SEQUENCE</scope>
    <source>
        <strain evidence="4">STM</strain>
    </source>
</reference>
<keyword evidence="2" id="KW-1133">Transmembrane helix</keyword>